<keyword evidence="1" id="KW-0812">Transmembrane</keyword>
<evidence type="ECO:0000313" key="2">
    <source>
        <dbReference type="EMBL" id="KAL2332819.1"/>
    </source>
</evidence>
<protein>
    <submittedName>
        <fullName evidence="2">Uncharacterized protein</fullName>
    </submittedName>
</protein>
<organism evidence="2 3">
    <name type="scientific">Flemingia macrophylla</name>
    <dbReference type="NCBI Taxonomy" id="520843"/>
    <lineage>
        <taxon>Eukaryota</taxon>
        <taxon>Viridiplantae</taxon>
        <taxon>Streptophyta</taxon>
        <taxon>Embryophyta</taxon>
        <taxon>Tracheophyta</taxon>
        <taxon>Spermatophyta</taxon>
        <taxon>Magnoliopsida</taxon>
        <taxon>eudicotyledons</taxon>
        <taxon>Gunneridae</taxon>
        <taxon>Pentapetalae</taxon>
        <taxon>rosids</taxon>
        <taxon>fabids</taxon>
        <taxon>Fabales</taxon>
        <taxon>Fabaceae</taxon>
        <taxon>Papilionoideae</taxon>
        <taxon>50 kb inversion clade</taxon>
        <taxon>NPAAA clade</taxon>
        <taxon>indigoferoid/millettioid clade</taxon>
        <taxon>Phaseoleae</taxon>
        <taxon>Flemingia</taxon>
    </lineage>
</organism>
<evidence type="ECO:0000256" key="1">
    <source>
        <dbReference type="SAM" id="Phobius"/>
    </source>
</evidence>
<dbReference type="AlphaFoldDB" id="A0ABD1MAM2"/>
<comment type="caution">
    <text evidence="2">The sequence shown here is derived from an EMBL/GenBank/DDBJ whole genome shotgun (WGS) entry which is preliminary data.</text>
</comment>
<reference evidence="2 3" key="1">
    <citation type="submission" date="2024-08" db="EMBL/GenBank/DDBJ databases">
        <title>Insights into the chromosomal genome structure of Flemingia macrophylla.</title>
        <authorList>
            <person name="Ding Y."/>
            <person name="Zhao Y."/>
            <person name="Bi W."/>
            <person name="Wu M."/>
            <person name="Zhao G."/>
            <person name="Gong Y."/>
            <person name="Li W."/>
            <person name="Zhang P."/>
        </authorList>
    </citation>
    <scope>NUCLEOTIDE SEQUENCE [LARGE SCALE GENOMIC DNA]</scope>
    <source>
        <strain evidence="2">DYQJB</strain>
        <tissue evidence="2">Leaf</tissue>
    </source>
</reference>
<feature type="transmembrane region" description="Helical" evidence="1">
    <location>
        <begin position="12"/>
        <end position="33"/>
    </location>
</feature>
<gene>
    <name evidence="2" type="ORF">Fmac_014032</name>
</gene>
<evidence type="ECO:0000313" key="3">
    <source>
        <dbReference type="Proteomes" id="UP001603857"/>
    </source>
</evidence>
<keyword evidence="1" id="KW-0472">Membrane</keyword>
<keyword evidence="1" id="KW-1133">Transmembrane helix</keyword>
<accession>A0ABD1MAM2</accession>
<sequence>MAVSPFFSPCFHLHPITVYVHSSFTISLLTFLAECLMLPISSLTYLVDNIFSFLFYISSISLQIKLINGSWRKTNIKTLNFY</sequence>
<dbReference type="Proteomes" id="UP001603857">
    <property type="component" value="Unassembled WGS sequence"/>
</dbReference>
<keyword evidence="3" id="KW-1185">Reference proteome</keyword>
<proteinExistence type="predicted"/>
<feature type="transmembrane region" description="Helical" evidence="1">
    <location>
        <begin position="45"/>
        <end position="64"/>
    </location>
</feature>
<dbReference type="EMBL" id="JBGMDY010000005">
    <property type="protein sequence ID" value="KAL2332819.1"/>
    <property type="molecule type" value="Genomic_DNA"/>
</dbReference>
<name>A0ABD1MAM2_9FABA</name>